<dbReference type="Pfam" id="PF02210">
    <property type="entry name" value="Laminin_G_2"/>
    <property type="match status" value="1"/>
</dbReference>
<keyword evidence="4" id="KW-0732">Signal</keyword>
<feature type="domain" description="Laminin EGF-like" evidence="18">
    <location>
        <begin position="876"/>
        <end position="923"/>
    </location>
</feature>
<dbReference type="Pfam" id="PF00008">
    <property type="entry name" value="EGF"/>
    <property type="match status" value="2"/>
</dbReference>
<comment type="caution">
    <text evidence="21">The sequence shown here is derived from an EMBL/GenBank/DDBJ whole genome shotgun (WGS) entry which is preliminary data.</text>
</comment>
<evidence type="ECO:0008006" key="23">
    <source>
        <dbReference type="Google" id="ProtNLM"/>
    </source>
</evidence>
<evidence type="ECO:0000256" key="5">
    <source>
        <dbReference type="ARBA" id="ARBA00022737"/>
    </source>
</evidence>
<dbReference type="InterPro" id="IPR000034">
    <property type="entry name" value="Laminin_IV"/>
</dbReference>
<evidence type="ECO:0000256" key="2">
    <source>
        <dbReference type="ARBA" id="ARBA00022525"/>
    </source>
</evidence>
<dbReference type="Pfam" id="PF00052">
    <property type="entry name" value="Laminin_B"/>
    <property type="match status" value="2"/>
</dbReference>
<evidence type="ECO:0000313" key="22">
    <source>
        <dbReference type="Proteomes" id="UP001160148"/>
    </source>
</evidence>
<dbReference type="Pfam" id="PF13920">
    <property type="entry name" value="zf-C3HC4_3"/>
    <property type="match status" value="1"/>
</dbReference>
<evidence type="ECO:0000256" key="6">
    <source>
        <dbReference type="ARBA" id="ARBA00022771"/>
    </source>
</evidence>
<dbReference type="Gene3D" id="3.30.40.10">
    <property type="entry name" value="Zinc/RING finger domain, C3HC4 (zinc finger)"/>
    <property type="match status" value="1"/>
</dbReference>
<feature type="disulfide bond" evidence="13">
    <location>
        <begin position="1717"/>
        <end position="1744"/>
    </location>
</feature>
<dbReference type="Pfam" id="PF24973">
    <property type="entry name" value="EGF_LMN_ATRN"/>
    <property type="match status" value="1"/>
</dbReference>
<keyword evidence="11 15" id="KW-0424">Laminin EGF-like domain</keyword>
<name>A0AAV0Y100_9HEMI</name>
<keyword evidence="12" id="KW-0245">EGF-like domain</keyword>
<evidence type="ECO:0000256" key="11">
    <source>
        <dbReference type="ARBA" id="ARBA00023292"/>
    </source>
</evidence>
<dbReference type="PROSITE" id="PS50089">
    <property type="entry name" value="ZF_RING_2"/>
    <property type="match status" value="1"/>
</dbReference>
<feature type="domain" description="Laminin IV type A" evidence="20">
    <location>
        <begin position="949"/>
        <end position="1128"/>
    </location>
</feature>
<dbReference type="PANTHER" id="PTHR10574:SF444">
    <property type="entry name" value="BASEMENT MEMBRANE-SPECIFIC HEPARAN SULFATE PROTEOGLYCAN CORE PROTEIN"/>
    <property type="match status" value="1"/>
</dbReference>
<dbReference type="CDD" id="cd00055">
    <property type="entry name" value="EGF_Lam"/>
    <property type="match status" value="3"/>
</dbReference>
<feature type="domain" description="EGF-like" evidence="17">
    <location>
        <begin position="1477"/>
        <end position="1515"/>
    </location>
</feature>
<keyword evidence="10" id="KW-0325">Glycoprotein</keyword>
<dbReference type="InterPro" id="IPR013320">
    <property type="entry name" value="ConA-like_dom_sf"/>
</dbReference>
<evidence type="ECO:0000259" key="19">
    <source>
        <dbReference type="PROSITE" id="PS50089"/>
    </source>
</evidence>
<dbReference type="PROSITE" id="PS50026">
    <property type="entry name" value="EGF_3"/>
    <property type="match status" value="3"/>
</dbReference>
<dbReference type="SUPFAM" id="SSF57196">
    <property type="entry name" value="EGF/Laminin"/>
    <property type="match status" value="3"/>
</dbReference>
<feature type="disulfide bond" evidence="15">
    <location>
        <begin position="894"/>
        <end position="903"/>
    </location>
</feature>
<evidence type="ECO:0000256" key="8">
    <source>
        <dbReference type="ARBA" id="ARBA00022869"/>
    </source>
</evidence>
<dbReference type="PROSITE" id="PS50027">
    <property type="entry name" value="EGF_LAM_2"/>
    <property type="match status" value="2"/>
</dbReference>
<organism evidence="21 22">
    <name type="scientific">Macrosiphum euphorbiae</name>
    <name type="common">potato aphid</name>
    <dbReference type="NCBI Taxonomy" id="13131"/>
    <lineage>
        <taxon>Eukaryota</taxon>
        <taxon>Metazoa</taxon>
        <taxon>Ecdysozoa</taxon>
        <taxon>Arthropoda</taxon>
        <taxon>Hexapoda</taxon>
        <taxon>Insecta</taxon>
        <taxon>Pterygota</taxon>
        <taxon>Neoptera</taxon>
        <taxon>Paraneoptera</taxon>
        <taxon>Hemiptera</taxon>
        <taxon>Sternorrhyncha</taxon>
        <taxon>Aphidomorpha</taxon>
        <taxon>Aphidoidea</taxon>
        <taxon>Aphididae</taxon>
        <taxon>Macrosiphini</taxon>
        <taxon>Macrosiphum</taxon>
    </lineage>
</organism>
<evidence type="ECO:0000256" key="15">
    <source>
        <dbReference type="PROSITE-ProRule" id="PRU00460"/>
    </source>
</evidence>
<evidence type="ECO:0000256" key="10">
    <source>
        <dbReference type="ARBA" id="ARBA00023180"/>
    </source>
</evidence>
<reference evidence="21 22" key="1">
    <citation type="submission" date="2023-01" db="EMBL/GenBank/DDBJ databases">
        <authorList>
            <person name="Whitehead M."/>
        </authorList>
    </citation>
    <scope>NUCLEOTIDE SEQUENCE [LARGE SCALE GENOMIC DNA]</scope>
</reference>
<evidence type="ECO:0000256" key="3">
    <source>
        <dbReference type="ARBA" id="ARBA00022530"/>
    </source>
</evidence>
<evidence type="ECO:0000259" key="20">
    <source>
        <dbReference type="PROSITE" id="PS51115"/>
    </source>
</evidence>
<feature type="domain" description="Laminin G" evidence="16">
    <location>
        <begin position="1561"/>
        <end position="1744"/>
    </location>
</feature>
<dbReference type="SUPFAM" id="SSF49899">
    <property type="entry name" value="Concanavalin A-like lectins/glucanases"/>
    <property type="match status" value="2"/>
</dbReference>
<feature type="disulfide bond" evidence="12">
    <location>
        <begin position="1244"/>
        <end position="1253"/>
    </location>
</feature>
<keyword evidence="3" id="KW-0272">Extracellular matrix</keyword>
<dbReference type="Gene3D" id="2.60.120.200">
    <property type="match status" value="2"/>
</dbReference>
<dbReference type="InterPro" id="IPR001841">
    <property type="entry name" value="Znf_RING"/>
</dbReference>
<evidence type="ECO:0000259" key="16">
    <source>
        <dbReference type="PROSITE" id="PS50025"/>
    </source>
</evidence>
<feature type="disulfide bond" evidence="15">
    <location>
        <begin position="853"/>
        <end position="867"/>
    </location>
</feature>
<dbReference type="Pfam" id="PF00053">
    <property type="entry name" value="EGF_laminin"/>
    <property type="match status" value="3"/>
</dbReference>
<dbReference type="InterPro" id="IPR018289">
    <property type="entry name" value="MULE_transposase_dom"/>
</dbReference>
<evidence type="ECO:0000259" key="17">
    <source>
        <dbReference type="PROSITE" id="PS50026"/>
    </source>
</evidence>
<feature type="domain" description="EGF-like" evidence="17">
    <location>
        <begin position="1517"/>
        <end position="1555"/>
    </location>
</feature>
<dbReference type="InterPro" id="IPR002049">
    <property type="entry name" value="LE_dom"/>
</dbReference>
<feature type="domain" description="Laminin G" evidence="16">
    <location>
        <begin position="1296"/>
        <end position="1481"/>
    </location>
</feature>
<accession>A0AAV0Y100</accession>
<dbReference type="CDD" id="cd00110">
    <property type="entry name" value="LamG"/>
    <property type="match status" value="2"/>
</dbReference>
<sequence length="1757" mass="195643">MFLNGFIYRHNGKKNGIAYYKCAKSTEFFCDGTARKNVDGTFSELKPHSRAHIANRDDESNLIVLFRDALKERSKNENISLKLIYDNEAQRHRVAAGLYPWSTAESIMRSVRRSSLPALPQSLHELAVKFDNGDLSRYMCCNNSIFSGSVRDSDGKYSVILACRHLINLVLSHGITEVHADATFKVVPANMGSQLLSIHFMMDNVSIPIAYALMETKSRNSYQCVMDYMKNNLFPNLSPSLIMTDFEPALRDALSSSVGVEGTRVLGCWFHHNQAVWKKMKSLNYLETVNSNAYALKTLKILMCLPLLPSAEIEQGFLLTKAYAIHHNVPLTNLFEYYQKLIKRAVEHHEAGLLSVWQFLVKCSYSCAGYERRQRHWALGNEHDHESNDDVLQDDFVEPGPEVPQNAPEVVHNPRNCMVCLTTTPGENVAQHIVLPCGHAWVCETCVSVLDGQHRRTCPVCRGDVLRFQRICAPGYVRRQQGSWLGQCYKEDTEICPVGMYGSPPRGIPCRHCPCPLTSSGNQFGKGANNVPLDIQEILYNQEIIANKVYVMQLVQRGSMVSPFPDESTGKCVCKDYTTGDLCNQCKANTFNIAPDNQFGCISCFCMGLSNQCTSSRLYRQERKNFVPLPNLEVDSSTRELIYRDFPPGSQEVYYWQLPPRFLGNKITSYGGSLSYILRHVPVPGGQSSKNSAPDIELISENKIRLLHYSRENVEPNTLKTTSVKLLEQNWQRPDGQVADRKHLLMALAGLKSILIKATYTTGTKESVTLEITDSFNTGKNRAVEVEECLCPEGYKGLSCEECAVGYTRNGQGLYLEICEQCTCNGHSNHCDPDSGICFNCQNHTTGDTCDVCLPDYTGNPLKDIPCEANEEISACDCDSQDTLLPCQDNRCVCKTNVEGPRCDRCRPGTFDLSENHVEGCLECFCSGVSQNCYPSNLFVTQIPMQLFGQSHGFTLTDSTRNRFIKSGFSTDVSRNEIGYDYTPNRGEQLFWSLPSSFTGNKVTSFGGFLNWTQRYTTFPGSTIRDDTDIILVGSGIWLFKSNDKKVLPGETTVLNTHLVEKGWRRLISSGPQPASRAELMKVLSSIEAILIRAIHASQTNRTYLSDVSLDTAIESETGSERSTSVEICRCPVGHRGTSCEMCRVGYYKDTNDQCSRCLCNANEESCSLGSDSRVCIVLNIVSYLPFSTGCVSGFKSETRTYNLMKDSVDKQGLGTCDVCSNNQCLNQGICQEAQTRQGYTCICQPGYSGEYCDKISEVCTPGICGLGECLAGHEEIECKCKIGTLGKRCERSVEIVEPYFGGKSYLAYPAPTSQQKLTISLKINPASLTDGVILYAAQNHQGIGQFMSVTLKNRQVEFRYTVAGMTSMLRSRQNLEIGEWTTITVSRNTETQECKLSVNKETPIRSIENGNMHALELKTHLFVGGYDSYKVKIAKSVEVENNFKGCIKMLKVSGMDLDMISSTVDSANTEDCVVARGDACSYNHCKNYANCHTVSKHYEYVCECENGFSGPKCDVEAKLCSTLKPCLNDGICTDIDSSSYRCDCPLGHSGPTCNEKVVLDITANFSGNSYLQLENSLLDRNKREHSISMTFTTDSANGLLYWQGQEPNNDGVVDNYIAISIVNGYVELSHRFQGRSTPAIRATDHHVNNNEPHVILIHGNGAEWSLELDRSTTEYGKERDVDIQQLLESTDLIYIGGVPEVILTTNDNHYKGYEGCIGDVRVQDSGYVNLGQKSLSGKNVASCNRHDVNNIIQRND</sequence>
<evidence type="ECO:0000256" key="12">
    <source>
        <dbReference type="PROSITE-ProRule" id="PRU00076"/>
    </source>
</evidence>
<evidence type="ECO:0000256" key="1">
    <source>
        <dbReference type="ARBA" id="ARBA00004302"/>
    </source>
</evidence>
<keyword evidence="8" id="KW-0084">Basement membrane</keyword>
<dbReference type="InterPro" id="IPR050440">
    <property type="entry name" value="Laminin/Netrin_ECM"/>
</dbReference>
<feature type="disulfide bond" evidence="12">
    <location>
        <begin position="1486"/>
        <end position="1503"/>
    </location>
</feature>
<dbReference type="Pfam" id="PF10551">
    <property type="entry name" value="MULE"/>
    <property type="match status" value="1"/>
</dbReference>
<keyword evidence="22" id="KW-1185">Reference proteome</keyword>
<dbReference type="PROSITE" id="PS00022">
    <property type="entry name" value="EGF_1"/>
    <property type="match status" value="4"/>
</dbReference>
<protein>
    <recommendedName>
        <fullName evidence="23">Basement membrane-specific heparan sulfate proteoglycan core protein</fullName>
    </recommendedName>
</protein>
<feature type="disulfide bond" evidence="15">
    <location>
        <begin position="841"/>
        <end position="850"/>
    </location>
</feature>
<evidence type="ECO:0000259" key="18">
    <source>
        <dbReference type="PROSITE" id="PS50027"/>
    </source>
</evidence>
<dbReference type="Proteomes" id="UP001160148">
    <property type="component" value="Unassembled WGS sequence"/>
</dbReference>
<dbReference type="SMART" id="SM00181">
    <property type="entry name" value="EGF"/>
    <property type="match status" value="6"/>
</dbReference>
<keyword evidence="2" id="KW-0964">Secreted</keyword>
<dbReference type="CDD" id="cd00054">
    <property type="entry name" value="EGF_CA"/>
    <property type="match status" value="2"/>
</dbReference>
<gene>
    <name evidence="21" type="ORF">MEUPH1_LOCUS28117</name>
</gene>
<dbReference type="PROSITE" id="PS51115">
    <property type="entry name" value="LAMININ_IVA"/>
    <property type="match status" value="2"/>
</dbReference>
<dbReference type="Gene3D" id="2.10.25.10">
    <property type="entry name" value="Laminin"/>
    <property type="match status" value="3"/>
</dbReference>
<dbReference type="PANTHER" id="PTHR10574">
    <property type="entry name" value="NETRIN/LAMININ-RELATED"/>
    <property type="match status" value="1"/>
</dbReference>
<feature type="disulfide bond" evidence="12">
    <location>
        <begin position="1225"/>
        <end position="1242"/>
    </location>
</feature>
<dbReference type="InterPro" id="IPR000742">
    <property type="entry name" value="EGF"/>
</dbReference>
<dbReference type="Pfam" id="PF00054">
    <property type="entry name" value="Laminin_G_1"/>
    <property type="match status" value="1"/>
</dbReference>
<dbReference type="FunFam" id="2.10.25.10:FF:000188">
    <property type="entry name" value="Laminin subunit gamma 2"/>
    <property type="match status" value="1"/>
</dbReference>
<dbReference type="EMBL" id="CARXXK010001217">
    <property type="protein sequence ID" value="CAI6374490.1"/>
    <property type="molecule type" value="Genomic_DNA"/>
</dbReference>
<dbReference type="PROSITE" id="PS01248">
    <property type="entry name" value="EGF_LAM_1"/>
    <property type="match status" value="3"/>
</dbReference>
<feature type="disulfide bond" evidence="12">
    <location>
        <begin position="1505"/>
        <end position="1514"/>
    </location>
</feature>
<evidence type="ECO:0000256" key="14">
    <source>
        <dbReference type="PROSITE-ProRule" id="PRU00175"/>
    </source>
</evidence>
<evidence type="ECO:0000313" key="21">
    <source>
        <dbReference type="EMBL" id="CAI6374490.1"/>
    </source>
</evidence>
<dbReference type="SUPFAM" id="SSF57850">
    <property type="entry name" value="RING/U-box"/>
    <property type="match status" value="1"/>
</dbReference>
<dbReference type="GO" id="GO:0005604">
    <property type="term" value="C:basement membrane"/>
    <property type="evidence" value="ECO:0007669"/>
    <property type="project" value="UniProtKB-SubCell"/>
</dbReference>
<evidence type="ECO:0000256" key="4">
    <source>
        <dbReference type="ARBA" id="ARBA00022729"/>
    </source>
</evidence>
<keyword evidence="6 14" id="KW-0479">Metal-binding</keyword>
<dbReference type="InterPro" id="IPR056863">
    <property type="entry name" value="LMN_ATRN_NET-like_EGF"/>
</dbReference>
<feature type="domain" description="Laminin IV type A" evidence="20">
    <location>
        <begin position="614"/>
        <end position="788"/>
    </location>
</feature>
<keyword evidence="6 14" id="KW-0863">Zinc-finger</keyword>
<dbReference type="GO" id="GO:0009888">
    <property type="term" value="P:tissue development"/>
    <property type="evidence" value="ECO:0007669"/>
    <property type="project" value="TreeGrafter"/>
</dbReference>
<feature type="domain" description="RING-type" evidence="19">
    <location>
        <begin position="417"/>
        <end position="462"/>
    </location>
</feature>
<evidence type="ECO:0000256" key="9">
    <source>
        <dbReference type="ARBA" id="ARBA00023157"/>
    </source>
</evidence>
<proteinExistence type="predicted"/>
<dbReference type="SMART" id="SM00184">
    <property type="entry name" value="RING"/>
    <property type="match status" value="1"/>
</dbReference>
<dbReference type="SMART" id="SM00281">
    <property type="entry name" value="LamB"/>
    <property type="match status" value="2"/>
</dbReference>
<dbReference type="SMART" id="SM00282">
    <property type="entry name" value="LamG"/>
    <property type="match status" value="2"/>
</dbReference>
<dbReference type="GO" id="GO:0048731">
    <property type="term" value="P:system development"/>
    <property type="evidence" value="ECO:0007669"/>
    <property type="project" value="UniProtKB-ARBA"/>
</dbReference>
<keyword evidence="5" id="KW-0677">Repeat</keyword>
<dbReference type="GO" id="GO:0008270">
    <property type="term" value="F:zinc ion binding"/>
    <property type="evidence" value="ECO:0007669"/>
    <property type="project" value="UniProtKB-KW"/>
</dbReference>
<comment type="subcellular location">
    <subcellularLocation>
        <location evidence="1">Secreted</location>
        <location evidence="1">Extracellular space</location>
        <location evidence="1">Extracellular matrix</location>
        <location evidence="1">Basement membrane</location>
    </subcellularLocation>
</comment>
<evidence type="ECO:0000256" key="7">
    <source>
        <dbReference type="ARBA" id="ARBA00022833"/>
    </source>
</evidence>
<dbReference type="PROSITE" id="PS50025">
    <property type="entry name" value="LAM_G_DOMAIN"/>
    <property type="match status" value="2"/>
</dbReference>
<dbReference type="GO" id="GO:0009887">
    <property type="term" value="P:animal organ morphogenesis"/>
    <property type="evidence" value="ECO:0007669"/>
    <property type="project" value="TreeGrafter"/>
</dbReference>
<dbReference type="InterPro" id="IPR001791">
    <property type="entry name" value="Laminin_G"/>
</dbReference>
<feature type="disulfide bond" evidence="12">
    <location>
        <begin position="1545"/>
        <end position="1554"/>
    </location>
</feature>
<keyword evidence="7" id="KW-0862">Zinc</keyword>
<keyword evidence="9 12" id="KW-1015">Disulfide bond</keyword>
<feature type="domain" description="EGF-like" evidence="17">
    <location>
        <begin position="1218"/>
        <end position="1254"/>
    </location>
</feature>
<dbReference type="SMART" id="SM00180">
    <property type="entry name" value="EGF_Lam"/>
    <property type="match status" value="3"/>
</dbReference>
<dbReference type="Gene3D" id="2.170.300.10">
    <property type="entry name" value="Tie2 ligand-binding domain superfamily"/>
    <property type="match status" value="3"/>
</dbReference>
<comment type="caution">
    <text evidence="12">Lacks conserved residue(s) required for the propagation of feature annotation.</text>
</comment>
<evidence type="ECO:0000256" key="13">
    <source>
        <dbReference type="PROSITE-ProRule" id="PRU00122"/>
    </source>
</evidence>
<feature type="domain" description="Laminin EGF-like" evidence="18">
    <location>
        <begin position="822"/>
        <end position="869"/>
    </location>
</feature>
<dbReference type="InterPro" id="IPR013083">
    <property type="entry name" value="Znf_RING/FYVE/PHD"/>
</dbReference>
<dbReference type="PROSITE" id="PS01186">
    <property type="entry name" value="EGF_2"/>
    <property type="match status" value="2"/>
</dbReference>